<comment type="similarity">
    <text evidence="1 3">Belongs to the short-chain dehydrogenases/reductases (SDR) family.</text>
</comment>
<evidence type="ECO:0000256" key="2">
    <source>
        <dbReference type="ARBA" id="ARBA00023002"/>
    </source>
</evidence>
<evidence type="ECO:0000256" key="1">
    <source>
        <dbReference type="ARBA" id="ARBA00006484"/>
    </source>
</evidence>
<comment type="caution">
    <text evidence="4">The sequence shown here is derived from an EMBL/GenBank/DDBJ whole genome shotgun (WGS) entry which is preliminary data.</text>
</comment>
<dbReference type="Pfam" id="PF00106">
    <property type="entry name" value="adh_short"/>
    <property type="match status" value="1"/>
</dbReference>
<dbReference type="PRINTS" id="PR00081">
    <property type="entry name" value="GDHRDH"/>
</dbReference>
<evidence type="ECO:0000313" key="5">
    <source>
        <dbReference type="Proteomes" id="UP001081071"/>
    </source>
</evidence>
<evidence type="ECO:0000313" key="4">
    <source>
        <dbReference type="EMBL" id="MCZ4518884.1"/>
    </source>
</evidence>
<organism evidence="4 5">
    <name type="scientific">Rhodococcus ruber</name>
    <dbReference type="NCBI Taxonomy" id="1830"/>
    <lineage>
        <taxon>Bacteria</taxon>
        <taxon>Bacillati</taxon>
        <taxon>Actinomycetota</taxon>
        <taxon>Actinomycetes</taxon>
        <taxon>Mycobacteriales</taxon>
        <taxon>Nocardiaceae</taxon>
        <taxon>Rhodococcus</taxon>
    </lineage>
</organism>
<dbReference type="RefSeq" id="WP_269603749.1">
    <property type="nucleotide sequence ID" value="NZ_JAPWIJ010000004.1"/>
</dbReference>
<sequence>MKSVHRETGDLTGRVVVITGGGRGIGHTTATQLAAAGARVVLGDLDLPTVTEAATSVGHGTVGAKLDVTSRESWGEFLDATAAVGPIDVLINNAGIMPIGRFLDEDDAISRAVLDVNVLGCGLGMKMVVPGMIERGGGHVVNVASAVGRLPLADGASYSASKAAVIAMSEAVRDELADDGIDISVILPTAVETALAAGIAHAKGVKHLAPEDVARSIVGVVRRPRAETWVPRSGGFMVAASAVLPRNVRLGLQRLVSADTVLSSADRTARVTYEQELRRKIGRD</sequence>
<dbReference type="PRINTS" id="PR00080">
    <property type="entry name" value="SDRFAMILY"/>
</dbReference>
<dbReference type="PANTHER" id="PTHR24322:SF736">
    <property type="entry name" value="RETINOL DEHYDROGENASE 10"/>
    <property type="match status" value="1"/>
</dbReference>
<proteinExistence type="inferred from homology"/>
<protein>
    <submittedName>
        <fullName evidence="4">SDR family oxidoreductase</fullName>
    </submittedName>
</protein>
<dbReference type="InterPro" id="IPR020904">
    <property type="entry name" value="Sc_DH/Rdtase_CS"/>
</dbReference>
<accession>A0ABT4MDZ1</accession>
<dbReference type="InterPro" id="IPR036291">
    <property type="entry name" value="NAD(P)-bd_dom_sf"/>
</dbReference>
<dbReference type="PROSITE" id="PS00061">
    <property type="entry name" value="ADH_SHORT"/>
    <property type="match status" value="1"/>
</dbReference>
<gene>
    <name evidence="4" type="ORF">O4220_10175</name>
</gene>
<dbReference type="Gene3D" id="3.40.50.720">
    <property type="entry name" value="NAD(P)-binding Rossmann-like Domain"/>
    <property type="match status" value="1"/>
</dbReference>
<evidence type="ECO:0000256" key="3">
    <source>
        <dbReference type="RuleBase" id="RU000363"/>
    </source>
</evidence>
<dbReference type="EMBL" id="JAPWIJ010000004">
    <property type="protein sequence ID" value="MCZ4518884.1"/>
    <property type="molecule type" value="Genomic_DNA"/>
</dbReference>
<dbReference type="InterPro" id="IPR002347">
    <property type="entry name" value="SDR_fam"/>
</dbReference>
<keyword evidence="2" id="KW-0560">Oxidoreductase</keyword>
<name>A0ABT4MDZ1_9NOCA</name>
<reference evidence="4" key="1">
    <citation type="submission" date="2022-12" db="EMBL/GenBank/DDBJ databases">
        <authorList>
            <person name="Krivoruchko A.V."/>
            <person name="Elkin A."/>
        </authorList>
    </citation>
    <scope>NUCLEOTIDE SEQUENCE</scope>
    <source>
        <strain evidence="4">IEGM 1391</strain>
    </source>
</reference>
<keyword evidence="5" id="KW-1185">Reference proteome</keyword>
<dbReference type="SUPFAM" id="SSF51735">
    <property type="entry name" value="NAD(P)-binding Rossmann-fold domains"/>
    <property type="match status" value="1"/>
</dbReference>
<dbReference type="Proteomes" id="UP001081071">
    <property type="component" value="Unassembled WGS sequence"/>
</dbReference>
<dbReference type="PANTHER" id="PTHR24322">
    <property type="entry name" value="PKSB"/>
    <property type="match status" value="1"/>
</dbReference>
<dbReference type="NCBIfam" id="NF005878">
    <property type="entry name" value="PRK07825.1"/>
    <property type="match status" value="1"/>
</dbReference>